<dbReference type="GO" id="GO:0016491">
    <property type="term" value="F:oxidoreductase activity"/>
    <property type="evidence" value="ECO:0007669"/>
    <property type="project" value="UniProtKB-KW"/>
</dbReference>
<reference evidence="6" key="1">
    <citation type="journal article" date="2019" name="Int. J. Syst. Evol. Microbiol.">
        <title>The Global Catalogue of Microorganisms (GCM) 10K type strain sequencing project: providing services to taxonomists for standard genome sequencing and annotation.</title>
        <authorList>
            <consortium name="The Broad Institute Genomics Platform"/>
            <consortium name="The Broad Institute Genome Sequencing Center for Infectious Disease"/>
            <person name="Wu L."/>
            <person name="Ma J."/>
        </authorList>
    </citation>
    <scope>NUCLEOTIDE SEQUENCE [LARGE SCALE GENOMIC DNA]</scope>
    <source>
        <strain evidence="6">CCUG 55995</strain>
    </source>
</reference>
<dbReference type="Proteomes" id="UP001595952">
    <property type="component" value="Unassembled WGS sequence"/>
</dbReference>
<dbReference type="SUPFAM" id="SSF51430">
    <property type="entry name" value="NAD(P)-linked oxidoreductase"/>
    <property type="match status" value="1"/>
</dbReference>
<feature type="domain" description="NADP-dependent oxidoreductase" evidence="4">
    <location>
        <begin position="192"/>
        <end position="250"/>
    </location>
</feature>
<dbReference type="RefSeq" id="WP_380061760.1">
    <property type="nucleotide sequence ID" value="NZ_JBHSEI010000007.1"/>
</dbReference>
<comment type="caution">
    <text evidence="5">The sequence shown here is derived from an EMBL/GenBank/DDBJ whole genome shotgun (WGS) entry which is preliminary data.</text>
</comment>
<evidence type="ECO:0000313" key="5">
    <source>
        <dbReference type="EMBL" id="MFC4638752.1"/>
    </source>
</evidence>
<dbReference type="Pfam" id="PF00248">
    <property type="entry name" value="Aldo_ket_red"/>
    <property type="match status" value="2"/>
</dbReference>
<dbReference type="CDD" id="cd19139">
    <property type="entry name" value="AKR_AKR3F2"/>
    <property type="match status" value="1"/>
</dbReference>
<dbReference type="PANTHER" id="PTHR43827:SF3">
    <property type="entry name" value="NADP-DEPENDENT OXIDOREDUCTASE DOMAIN-CONTAINING PROTEIN"/>
    <property type="match status" value="1"/>
</dbReference>
<dbReference type="NCBIfam" id="NF008377">
    <property type="entry name" value="PRK11172.1"/>
    <property type="match status" value="1"/>
</dbReference>
<keyword evidence="3 5" id="KW-0560">Oxidoreductase</keyword>
<dbReference type="InterPro" id="IPR020471">
    <property type="entry name" value="AKR"/>
</dbReference>
<evidence type="ECO:0000256" key="2">
    <source>
        <dbReference type="ARBA" id="ARBA00022857"/>
    </source>
</evidence>
<evidence type="ECO:0000256" key="1">
    <source>
        <dbReference type="ARBA" id="ARBA00007905"/>
    </source>
</evidence>
<evidence type="ECO:0000313" key="6">
    <source>
        <dbReference type="Proteomes" id="UP001595952"/>
    </source>
</evidence>
<dbReference type="EC" id="1.1.1.346" evidence="5"/>
<dbReference type="PROSITE" id="PS00062">
    <property type="entry name" value="ALDOKETO_REDUCTASE_2"/>
    <property type="match status" value="1"/>
</dbReference>
<keyword evidence="2" id="KW-0521">NADP</keyword>
<dbReference type="PROSITE" id="PS00798">
    <property type="entry name" value="ALDOKETO_REDUCTASE_1"/>
    <property type="match status" value="1"/>
</dbReference>
<protein>
    <submittedName>
        <fullName evidence="5">2,5-didehydrogluconate reductase DkgB</fullName>
        <ecNumber evidence="5">1.1.1.346</ecNumber>
    </submittedName>
</protein>
<dbReference type="InterPro" id="IPR036812">
    <property type="entry name" value="NAD(P)_OxRdtase_dom_sf"/>
</dbReference>
<feature type="domain" description="NADP-dependent oxidoreductase" evidence="4">
    <location>
        <begin position="7"/>
        <end position="186"/>
    </location>
</feature>
<dbReference type="PIRSF" id="PIRSF000097">
    <property type="entry name" value="AKR"/>
    <property type="match status" value="1"/>
</dbReference>
<dbReference type="InterPro" id="IPR018170">
    <property type="entry name" value="Aldo/ket_reductase_CS"/>
</dbReference>
<keyword evidence="6" id="KW-1185">Reference proteome</keyword>
<dbReference type="PANTHER" id="PTHR43827">
    <property type="entry name" value="2,5-DIKETO-D-GLUCONIC ACID REDUCTASE"/>
    <property type="match status" value="1"/>
</dbReference>
<accession>A0ABV9I8V1</accession>
<dbReference type="Gene3D" id="3.20.20.100">
    <property type="entry name" value="NADP-dependent oxidoreductase domain"/>
    <property type="match status" value="1"/>
</dbReference>
<gene>
    <name evidence="5" type="primary">dkgB</name>
    <name evidence="5" type="ORF">ACFO0D_10405</name>
</gene>
<dbReference type="InterPro" id="IPR023210">
    <property type="entry name" value="NADP_OxRdtase_dom"/>
</dbReference>
<dbReference type="PRINTS" id="PR00069">
    <property type="entry name" value="ALDKETRDTASE"/>
</dbReference>
<comment type="similarity">
    <text evidence="1">Belongs to the aldo/keto reductase family.</text>
</comment>
<organism evidence="5 6">
    <name type="scientific">Deinococcus hohokamensis</name>
    <dbReference type="NCBI Taxonomy" id="309883"/>
    <lineage>
        <taxon>Bacteria</taxon>
        <taxon>Thermotogati</taxon>
        <taxon>Deinococcota</taxon>
        <taxon>Deinococci</taxon>
        <taxon>Deinococcales</taxon>
        <taxon>Deinococcaceae</taxon>
        <taxon>Deinococcus</taxon>
    </lineage>
</organism>
<sequence length="269" mass="29778">MTVPRFGLGTFRLKDEVVRQVVRTALELGYRAIDTAQGYENEAEIGEVLQEAGLPREEVFITTKIRPANYRRDLLLSSLQESVDKLRVDQVDLALIHWPVPNGEVKPEEYLSALAEAREQGLTRQIGVSNFNIAGLRQARDILGETPLATNQVEIHPYLQNRKLVEFARQEGLHLTSYMTLAVGKVMGDAVIQGVARAHGATPAQVALAWAMQQGFSVIPSSTRRENLESNLAAQTLALTEEDMARIAALEQGENARIANPESARPVWD</sequence>
<dbReference type="EMBL" id="JBHSEI010000007">
    <property type="protein sequence ID" value="MFC4638752.1"/>
    <property type="molecule type" value="Genomic_DNA"/>
</dbReference>
<proteinExistence type="inferred from homology"/>
<name>A0ABV9I8V1_9DEIO</name>
<evidence type="ECO:0000256" key="3">
    <source>
        <dbReference type="ARBA" id="ARBA00023002"/>
    </source>
</evidence>
<evidence type="ECO:0000259" key="4">
    <source>
        <dbReference type="Pfam" id="PF00248"/>
    </source>
</evidence>